<proteinExistence type="predicted"/>
<dbReference type="AlphaFoldDB" id="A0A917AN14"/>
<comment type="caution">
    <text evidence="1">The sequence shown here is derived from an EMBL/GenBank/DDBJ whole genome shotgun (WGS) entry which is preliminary data.</text>
</comment>
<dbReference type="EMBL" id="BMFK01000001">
    <property type="protein sequence ID" value="GGE62808.1"/>
    <property type="molecule type" value="Genomic_DNA"/>
</dbReference>
<protein>
    <submittedName>
        <fullName evidence="1">Uncharacterized protein</fullName>
    </submittedName>
</protein>
<accession>A0A917AN14</accession>
<reference evidence="1" key="1">
    <citation type="journal article" date="2014" name="Int. J. Syst. Evol. Microbiol.">
        <title>Complete genome sequence of Corynebacterium casei LMG S-19264T (=DSM 44701T), isolated from a smear-ripened cheese.</title>
        <authorList>
            <consortium name="US DOE Joint Genome Institute (JGI-PGF)"/>
            <person name="Walter F."/>
            <person name="Albersmeier A."/>
            <person name="Kalinowski J."/>
            <person name="Ruckert C."/>
        </authorList>
    </citation>
    <scope>NUCLEOTIDE SEQUENCE</scope>
    <source>
        <strain evidence="1">CGMCC 1.12698</strain>
    </source>
</reference>
<reference evidence="1" key="2">
    <citation type="submission" date="2020-09" db="EMBL/GenBank/DDBJ databases">
        <authorList>
            <person name="Sun Q."/>
            <person name="Zhou Y."/>
        </authorList>
    </citation>
    <scope>NUCLEOTIDE SEQUENCE</scope>
    <source>
        <strain evidence="1">CGMCC 1.12698</strain>
    </source>
</reference>
<keyword evidence="2" id="KW-1185">Reference proteome</keyword>
<name>A0A917AN14_9BACI</name>
<organism evidence="1 2">
    <name type="scientific">Priestia taiwanensis</name>
    <dbReference type="NCBI Taxonomy" id="1347902"/>
    <lineage>
        <taxon>Bacteria</taxon>
        <taxon>Bacillati</taxon>
        <taxon>Bacillota</taxon>
        <taxon>Bacilli</taxon>
        <taxon>Bacillales</taxon>
        <taxon>Bacillaceae</taxon>
        <taxon>Priestia</taxon>
    </lineage>
</organism>
<sequence length="115" mass="13018">MNNTVSTILAKLQTLHTQEIETDYMAIYLFSEEEIEEAQVGYSLDEEGNSLVGQGPGSWQESWLVIGVEEDTDDPIFVDVKVEGYPVFTAMHGEDTWEPVCIFESLDHLLQEFQA</sequence>
<dbReference type="Proteomes" id="UP000605259">
    <property type="component" value="Unassembled WGS sequence"/>
</dbReference>
<evidence type="ECO:0000313" key="1">
    <source>
        <dbReference type="EMBL" id="GGE62808.1"/>
    </source>
</evidence>
<gene>
    <name evidence="1" type="ORF">GCM10007140_11360</name>
</gene>
<evidence type="ECO:0000313" key="2">
    <source>
        <dbReference type="Proteomes" id="UP000605259"/>
    </source>
</evidence>